<evidence type="ECO:0000313" key="1">
    <source>
        <dbReference type="EMBL" id="QCC53557.1"/>
    </source>
</evidence>
<accession>A0A4D6HLF8</accession>
<proteinExistence type="predicted"/>
<evidence type="ECO:0000313" key="2">
    <source>
        <dbReference type="Proteomes" id="UP000296822"/>
    </source>
</evidence>
<protein>
    <submittedName>
        <fullName evidence="1">Uncharacterized protein</fullName>
    </submittedName>
</protein>
<organism evidence="1 2">
    <name type="scientific">Natronorubrum bangense</name>
    <dbReference type="NCBI Taxonomy" id="61858"/>
    <lineage>
        <taxon>Archaea</taxon>
        <taxon>Methanobacteriati</taxon>
        <taxon>Methanobacteriota</taxon>
        <taxon>Stenosarchaea group</taxon>
        <taxon>Halobacteria</taxon>
        <taxon>Halobacteriales</taxon>
        <taxon>Natrialbaceae</taxon>
        <taxon>Natronorubrum</taxon>
    </lineage>
</organism>
<dbReference type="PROSITE" id="PS51257">
    <property type="entry name" value="PROKAR_LIPOPROTEIN"/>
    <property type="match status" value="1"/>
</dbReference>
<sequence>MKRRGLLLATAGAVTVAGCSSDDEQTADGEGEAAAEIIEWDVFAAPARGGGSDRSWLRVAVENETAVPHGRLEITSTFRSADGSVVADGTHITSYIPPETTLRYYVQSNFEVDEVDTVDNEFVDANTQVARSALDAVSVQNTELSAGGDVLNVTGDLEFDAVESDRIVVVAPIYDEDGWLRGTGTDILYDPSPTATSEFGANSNGFRAPEGSAVLDSYDVLVFGGRA</sequence>
<dbReference type="KEGG" id="nbg:DV706_03100"/>
<dbReference type="RefSeq" id="WP_006066608.1">
    <property type="nucleotide sequence ID" value="NZ_CP031305.1"/>
</dbReference>
<dbReference type="AlphaFoldDB" id="A0A4D6HLF8"/>
<dbReference type="GeneID" id="39850218"/>
<name>A0A4D6HLF8_9EURY</name>
<gene>
    <name evidence="1" type="ORF">DV706_03100</name>
</gene>
<dbReference type="EMBL" id="CP031305">
    <property type="protein sequence ID" value="QCC53557.1"/>
    <property type="molecule type" value="Genomic_DNA"/>
</dbReference>
<reference evidence="1 2" key="1">
    <citation type="journal article" date="2019" name="Nat. Commun.">
        <title>A new type of DNA phosphorothioation-based antiviral system in archaea.</title>
        <authorList>
            <person name="Xiong L."/>
            <person name="Liu S."/>
            <person name="Chen S."/>
            <person name="Xiao Y."/>
            <person name="Zhu B."/>
            <person name="Gao Y."/>
            <person name="Zhang Y."/>
            <person name="Chen B."/>
            <person name="Luo J."/>
            <person name="Deng Z."/>
            <person name="Chen X."/>
            <person name="Wang L."/>
            <person name="Chen S."/>
        </authorList>
    </citation>
    <scope>NUCLEOTIDE SEQUENCE [LARGE SCALE GENOMIC DNA]</scope>
    <source>
        <strain evidence="1 2">JCM 10635</strain>
    </source>
</reference>
<dbReference type="Proteomes" id="UP000296822">
    <property type="component" value="Chromosome"/>
</dbReference>